<evidence type="ECO:0000256" key="2">
    <source>
        <dbReference type="ARBA" id="ARBA00022832"/>
    </source>
</evidence>
<keyword evidence="3" id="KW-0443">Lipid metabolism</keyword>
<reference evidence="6" key="1">
    <citation type="submission" date="2021-02" db="EMBL/GenBank/DDBJ databases">
        <authorList>
            <person name="Bekaert M."/>
        </authorList>
    </citation>
    <scope>NUCLEOTIDE SEQUENCE</scope>
    <source>
        <strain evidence="6">IoA-00</strain>
    </source>
</reference>
<dbReference type="PROSITE" id="PS00455">
    <property type="entry name" value="AMP_BINDING"/>
    <property type="match status" value="1"/>
</dbReference>
<protein>
    <recommendedName>
        <fullName evidence="4">long-chain-fatty-acid--CoA ligase</fullName>
        <ecNumber evidence="4">6.2.1.3</ecNumber>
    </recommendedName>
</protein>
<dbReference type="AlphaFoldDB" id="A0A7R8CYR3"/>
<evidence type="ECO:0000256" key="3">
    <source>
        <dbReference type="ARBA" id="ARBA00023098"/>
    </source>
</evidence>
<accession>A0A7R8CYR3</accession>
<dbReference type="Proteomes" id="UP000675881">
    <property type="component" value="Chromosome 5"/>
</dbReference>
<feature type="domain" description="AMP-dependent synthetase/ligase" evidence="5">
    <location>
        <begin position="235"/>
        <end position="324"/>
    </location>
</feature>
<gene>
    <name evidence="6" type="ORF">LSAA_9802</name>
</gene>
<evidence type="ECO:0000256" key="4">
    <source>
        <dbReference type="ARBA" id="ARBA00026121"/>
    </source>
</evidence>
<dbReference type="PANTHER" id="PTHR43272:SF32">
    <property type="entry name" value="AMP-DEPENDENT SYNTHETASE_LIGASE DOMAIN-CONTAINING PROTEIN"/>
    <property type="match status" value="1"/>
</dbReference>
<name>A0A7R8CYR3_LEPSM</name>
<keyword evidence="2" id="KW-0276">Fatty acid metabolism</keyword>
<feature type="domain" description="AMP-dependent synthetase/ligase" evidence="5">
    <location>
        <begin position="28"/>
        <end position="192"/>
    </location>
</feature>
<keyword evidence="7" id="KW-1185">Reference proteome</keyword>
<dbReference type="GO" id="GO:0004467">
    <property type="term" value="F:long-chain fatty acid-CoA ligase activity"/>
    <property type="evidence" value="ECO:0007669"/>
    <property type="project" value="UniProtKB-EC"/>
</dbReference>
<organism evidence="6 7">
    <name type="scientific">Lepeophtheirus salmonis</name>
    <name type="common">Salmon louse</name>
    <name type="synonym">Caligus salmonis</name>
    <dbReference type="NCBI Taxonomy" id="72036"/>
    <lineage>
        <taxon>Eukaryota</taxon>
        <taxon>Metazoa</taxon>
        <taxon>Ecdysozoa</taxon>
        <taxon>Arthropoda</taxon>
        <taxon>Crustacea</taxon>
        <taxon>Multicrustacea</taxon>
        <taxon>Hexanauplia</taxon>
        <taxon>Copepoda</taxon>
        <taxon>Siphonostomatoida</taxon>
        <taxon>Caligidae</taxon>
        <taxon>Lepeophtheirus</taxon>
    </lineage>
</organism>
<evidence type="ECO:0000259" key="5">
    <source>
        <dbReference type="Pfam" id="PF00501"/>
    </source>
</evidence>
<dbReference type="PANTHER" id="PTHR43272">
    <property type="entry name" value="LONG-CHAIN-FATTY-ACID--COA LIGASE"/>
    <property type="match status" value="1"/>
</dbReference>
<dbReference type="Pfam" id="PF00501">
    <property type="entry name" value="AMP-binding"/>
    <property type="match status" value="2"/>
</dbReference>
<dbReference type="Gene3D" id="3.40.50.12780">
    <property type="entry name" value="N-terminal domain of ligase-like"/>
    <property type="match status" value="2"/>
</dbReference>
<dbReference type="Pfam" id="PF23562">
    <property type="entry name" value="AMP-binding_C_3"/>
    <property type="match status" value="1"/>
</dbReference>
<evidence type="ECO:0000256" key="1">
    <source>
        <dbReference type="ARBA" id="ARBA00022598"/>
    </source>
</evidence>
<dbReference type="EC" id="6.2.1.3" evidence="4"/>
<dbReference type="InterPro" id="IPR042099">
    <property type="entry name" value="ANL_N_sf"/>
</dbReference>
<keyword evidence="1 6" id="KW-0436">Ligase</keyword>
<dbReference type="SUPFAM" id="SSF56801">
    <property type="entry name" value="Acetyl-CoA synthetase-like"/>
    <property type="match status" value="1"/>
</dbReference>
<dbReference type="GO" id="GO:0005783">
    <property type="term" value="C:endoplasmic reticulum"/>
    <property type="evidence" value="ECO:0007669"/>
    <property type="project" value="TreeGrafter"/>
</dbReference>
<proteinExistence type="predicted"/>
<dbReference type="EMBL" id="HG994584">
    <property type="protein sequence ID" value="CAF2943634.1"/>
    <property type="molecule type" value="Genomic_DNA"/>
</dbReference>
<dbReference type="OrthoDB" id="3633556at2759"/>
<dbReference type="InterPro" id="IPR000873">
    <property type="entry name" value="AMP-dep_synth/lig_dom"/>
</dbReference>
<sequence length="513" mass="56899">MNRCQPQYNNKSSNVNIISLKKDGSRTLKHDIKLTAKAFIKLGLDPFYTVCIYSFNCPEWFISNLGAIFAGGLSAGLYPTNSSSTNEYLMNNSRCQILVVENLQVLRTISHILKNVTTLKKIVDLLELGRKEGIDRLNDRLSHISVNQCCSLIYTSGTTGNPKGVMLSHDIITFMTKAIVKKHDWTTAKFIVKSQMKVAQMFKDASMHYYENGDQKVIHKIGDKLIFQKVKQALGLDRCLEFISGGAPLSERTRDFFLSLDIPVQECYGLSECGIFCSVQKSDFKTGTCGTIIPSTHAKVVKSSDDDIGGEICIKGRCVMMGYLFNEQATSEAFDKEGYFHTGDVGVRDKNGHYRITGRLKDLLLTSGGENVAPAPIENAIKHYLPVVSNAVVVGDAEKFISVCLTIKVKSNEDGEPTSELTDSVKKDFKNLGCNYTTVGEILYHKPPGVMKAIQKGIDEANKRAISNAAKVKKWCILPRELSLEAGEIGPTLKLIRKVFTQKHSKLIHELCS</sequence>
<dbReference type="GO" id="GO:0016020">
    <property type="term" value="C:membrane"/>
    <property type="evidence" value="ECO:0007669"/>
    <property type="project" value="TreeGrafter"/>
</dbReference>
<dbReference type="InterPro" id="IPR020845">
    <property type="entry name" value="AMP-binding_CS"/>
</dbReference>
<evidence type="ECO:0000313" key="6">
    <source>
        <dbReference type="EMBL" id="CAF2943634.1"/>
    </source>
</evidence>
<evidence type="ECO:0000313" key="7">
    <source>
        <dbReference type="Proteomes" id="UP000675881"/>
    </source>
</evidence>